<evidence type="ECO:0000259" key="3">
    <source>
        <dbReference type="SMART" id="SM00799"/>
    </source>
</evidence>
<dbReference type="Pfam" id="PF03456">
    <property type="entry name" value="uDENN"/>
    <property type="match status" value="1"/>
</dbReference>
<keyword evidence="1" id="KW-0175">Coiled coil</keyword>
<dbReference type="InterPro" id="IPR043153">
    <property type="entry name" value="DENN_C"/>
</dbReference>
<feature type="compositionally biased region" description="Polar residues" evidence="2">
    <location>
        <begin position="888"/>
        <end position="897"/>
    </location>
</feature>
<dbReference type="Proteomes" id="UP000038010">
    <property type="component" value="Unassembled WGS sequence"/>
</dbReference>
<feature type="domain" description="cDENN" evidence="3">
    <location>
        <begin position="202"/>
        <end position="381"/>
    </location>
</feature>
<evidence type="ECO:0000313" key="4">
    <source>
        <dbReference type="EMBL" id="KPI34866.1"/>
    </source>
</evidence>
<dbReference type="VEuPathDB" id="FungiDB:AB675_2276"/>
<name>A0A0N1H1R9_9EURO</name>
<dbReference type="GO" id="GO:0032483">
    <property type="term" value="P:regulation of Rab protein signal transduction"/>
    <property type="evidence" value="ECO:0007669"/>
    <property type="project" value="TreeGrafter"/>
</dbReference>
<evidence type="ECO:0000256" key="2">
    <source>
        <dbReference type="SAM" id="MobiDB-lite"/>
    </source>
</evidence>
<accession>A0A0N1H1R9</accession>
<feature type="compositionally biased region" description="Basic and acidic residues" evidence="2">
    <location>
        <begin position="828"/>
        <end position="837"/>
    </location>
</feature>
<feature type="region of interest" description="Disordered" evidence="2">
    <location>
        <begin position="1"/>
        <end position="23"/>
    </location>
</feature>
<dbReference type="GeneID" id="28734113"/>
<dbReference type="Pfam" id="PF02141">
    <property type="entry name" value="DENN"/>
    <property type="match status" value="1"/>
</dbReference>
<dbReference type="Gene3D" id="3.40.50.11500">
    <property type="match status" value="1"/>
</dbReference>
<feature type="region of interest" description="Disordered" evidence="2">
    <location>
        <begin position="862"/>
        <end position="899"/>
    </location>
</feature>
<feature type="region of interest" description="Disordered" evidence="2">
    <location>
        <begin position="734"/>
        <end position="755"/>
    </location>
</feature>
<gene>
    <name evidence="4" type="ORF">AB675_2276</name>
</gene>
<dbReference type="EMBL" id="LFJN01000048">
    <property type="protein sequence ID" value="KPI34866.1"/>
    <property type="molecule type" value="Genomic_DNA"/>
</dbReference>
<feature type="region of interest" description="Disordered" evidence="2">
    <location>
        <begin position="788"/>
        <end position="849"/>
    </location>
</feature>
<sequence length="941" mass="104161">MAPSILSSRPHSRSSMKSDQARSTTGNVSLKYFLPNIASPAKTEVTVPPHAAAQQAVATMSPDSRNLVHGYMVVGLARLPEDWIMSNQSAASKAYRAHGSIGPCILPTILGSIPTQDKDAATAQMFSSALKAVFPNDAEVCSTPRAPTSTCHGFVLQMHSSQSLYGVALKLWVKSDSERTGKILDVLTPKDSARNAETTTLWMPYCLAYLSHYPLFDLMSDYLRCTWMLYGKDPDKFNSNGVLRMTRLPPPQPDQILRIELDQYTFSYLMPASPQDFQNFALWPFFTCLTPSQVIAILEAALSPKGRIVFTSQYPAMMTIASETVRYYVKTWGGLYQPIVYGNHAQELLNEDAPYMLGLTRQSRATVAAPRDALVVDLDQHRIYTSRPPGSLSARQRKKYAALVSEALFKAEVNGPPKHLKSAYEQNNRFSAAGSMMGTSDHSPRAVGEPAWWDPARVQTAIQHVCKRIRQNYKLLSALDSVRKQSIKVNVTDLNKMIHDRNHFARNSIDAWDSYIKIKRRTDVKVSELLKRESQLESSVAESKKEFADLSECTEQLIEDTRQLQKVVNQQKKDNAKTESDLQDKTVHAKQLSNHVSELQSELKDANQTLAMQQELIEEIERSRDMAKQFESRFESVSQERDEAHRAVIHLTSLISGQIAYIERVLASLLAPQSRPTSRTESRASRRRSFQTMPGGPIPTSPGMNPRSSMVLPRSRSGTMELSNPLSPLASPFAAHFSPSRSGSPLAQVEMAEEEPSLRDKVGAVAATVRKINQQCLAAIQDLAERRNELDAPSPQPEDEENDEDVGRSSSPASDEDSQASETQSSPEEEKPQHNCESDNAGLTADSPHSLCARASNVSAISSVPDLDSSSSTVRSDSVLTDPRDEYSTPSPGNNVVTEPRIQSILEVEEEVEKDGTEAEAIFVDAQTRMIPRIDTSGIFG</sequence>
<reference evidence="4 5" key="1">
    <citation type="submission" date="2015-06" db="EMBL/GenBank/DDBJ databases">
        <title>Draft genome of the ant-associated black yeast Phialophora attae CBS 131958.</title>
        <authorList>
            <person name="Moreno L.F."/>
            <person name="Stielow B.J."/>
            <person name="de Hoog S."/>
            <person name="Vicente V.A."/>
            <person name="Weiss V.A."/>
            <person name="de Vries M."/>
            <person name="Cruz L.M."/>
            <person name="Souza E.M."/>
        </authorList>
    </citation>
    <scope>NUCLEOTIDE SEQUENCE [LARGE SCALE GENOMIC DNA]</scope>
    <source>
        <strain evidence="4 5">CBS 131958</strain>
    </source>
</reference>
<dbReference type="PANTHER" id="PTHR12296">
    <property type="entry name" value="DENN DOMAIN-CONTAINING PROTEIN 4"/>
    <property type="match status" value="1"/>
</dbReference>
<dbReference type="PANTHER" id="PTHR12296:SF31">
    <property type="entry name" value="DENN (AEX-3) DOMAIN PROTEIN (AFU_ORTHOLOGUE AFUA_6G11200)"/>
    <property type="match status" value="1"/>
</dbReference>
<feature type="compositionally biased region" description="Low complexity" evidence="2">
    <location>
        <begin position="1"/>
        <end position="18"/>
    </location>
</feature>
<dbReference type="OrthoDB" id="6019893at2759"/>
<protein>
    <recommendedName>
        <fullName evidence="3">cDENN domain-containing protein</fullName>
    </recommendedName>
</protein>
<feature type="compositionally biased region" description="Low complexity" evidence="2">
    <location>
        <begin position="862"/>
        <end position="881"/>
    </location>
</feature>
<evidence type="ECO:0000313" key="5">
    <source>
        <dbReference type="Proteomes" id="UP000038010"/>
    </source>
</evidence>
<dbReference type="InterPro" id="IPR001194">
    <property type="entry name" value="cDENN_dom"/>
</dbReference>
<dbReference type="SMART" id="SM00799">
    <property type="entry name" value="DENN"/>
    <property type="match status" value="1"/>
</dbReference>
<feature type="region of interest" description="Disordered" evidence="2">
    <location>
        <begin position="671"/>
        <end position="722"/>
    </location>
</feature>
<dbReference type="InterPro" id="IPR005113">
    <property type="entry name" value="uDENN_dom"/>
</dbReference>
<evidence type="ECO:0000256" key="1">
    <source>
        <dbReference type="SAM" id="Coils"/>
    </source>
</evidence>
<keyword evidence="5" id="KW-1185">Reference proteome</keyword>
<organism evidence="4 5">
    <name type="scientific">Cyphellophora attinorum</name>
    <dbReference type="NCBI Taxonomy" id="1664694"/>
    <lineage>
        <taxon>Eukaryota</taxon>
        <taxon>Fungi</taxon>
        <taxon>Dikarya</taxon>
        <taxon>Ascomycota</taxon>
        <taxon>Pezizomycotina</taxon>
        <taxon>Eurotiomycetes</taxon>
        <taxon>Chaetothyriomycetidae</taxon>
        <taxon>Chaetothyriales</taxon>
        <taxon>Cyphellophoraceae</taxon>
        <taxon>Cyphellophora</taxon>
    </lineage>
</organism>
<dbReference type="STRING" id="1664694.A0A0N1H1R9"/>
<dbReference type="GO" id="GO:0031410">
    <property type="term" value="C:cytoplasmic vesicle"/>
    <property type="evidence" value="ECO:0007669"/>
    <property type="project" value="TreeGrafter"/>
</dbReference>
<dbReference type="AlphaFoldDB" id="A0A0N1H1R9"/>
<dbReference type="RefSeq" id="XP_017994829.1">
    <property type="nucleotide sequence ID" value="XM_018142233.1"/>
</dbReference>
<proteinExistence type="predicted"/>
<comment type="caution">
    <text evidence="4">The sequence shown here is derived from an EMBL/GenBank/DDBJ whole genome shotgun (WGS) entry which is preliminary data.</text>
</comment>
<feature type="coiled-coil region" evidence="1">
    <location>
        <begin position="589"/>
        <end position="633"/>
    </location>
</feature>
<dbReference type="InterPro" id="IPR051696">
    <property type="entry name" value="DENN_Domain_GEFs"/>
</dbReference>